<organism evidence="2 3">
    <name type="scientific">Spirosoma terrae</name>
    <dbReference type="NCBI Taxonomy" id="1968276"/>
    <lineage>
        <taxon>Bacteria</taxon>
        <taxon>Pseudomonadati</taxon>
        <taxon>Bacteroidota</taxon>
        <taxon>Cytophagia</taxon>
        <taxon>Cytophagales</taxon>
        <taxon>Cytophagaceae</taxon>
        <taxon>Spirosoma</taxon>
    </lineage>
</organism>
<dbReference type="AlphaFoldDB" id="A0A6L9LGD0"/>
<feature type="signal peptide" evidence="1">
    <location>
        <begin position="1"/>
        <end position="25"/>
    </location>
</feature>
<evidence type="ECO:0000256" key="1">
    <source>
        <dbReference type="SAM" id="SignalP"/>
    </source>
</evidence>
<gene>
    <name evidence="2" type="ORF">GK108_23815</name>
</gene>
<sequence length="112" mass="12832">MNTITPLRTAIVAILCLTASLSAQAQTSTNSLAPREGFWVVESQPKSRNCLVRFYTNDQKLIYEETVHCKLNVARTHTKRQLNVALERAMFVWNATHQVPTDRQWVAVQFEK</sequence>
<comment type="caution">
    <text evidence="2">The sequence shown here is derived from an EMBL/GenBank/DDBJ whole genome shotgun (WGS) entry which is preliminary data.</text>
</comment>
<reference evidence="2 3" key="1">
    <citation type="submission" date="2020-02" db="EMBL/GenBank/DDBJ databases">
        <title>Draft genome sequence of two Spirosoma agri KCTC 52727 and Spirosoma terrae KCTC 52035.</title>
        <authorList>
            <person name="Rojas J."/>
            <person name="Ambika Manirajan B."/>
            <person name="Suarez C."/>
            <person name="Ratering S."/>
            <person name="Schnell S."/>
        </authorList>
    </citation>
    <scope>NUCLEOTIDE SEQUENCE [LARGE SCALE GENOMIC DNA]</scope>
    <source>
        <strain evidence="2 3">KCTC 52035</strain>
    </source>
</reference>
<dbReference type="Proteomes" id="UP000474175">
    <property type="component" value="Unassembled WGS sequence"/>
</dbReference>
<evidence type="ECO:0000313" key="2">
    <source>
        <dbReference type="EMBL" id="NDU97933.1"/>
    </source>
</evidence>
<keyword evidence="3" id="KW-1185">Reference proteome</keyword>
<protein>
    <submittedName>
        <fullName evidence="2">Uncharacterized protein</fullName>
    </submittedName>
</protein>
<dbReference type="EMBL" id="JAAFZH010000014">
    <property type="protein sequence ID" value="NDU97933.1"/>
    <property type="molecule type" value="Genomic_DNA"/>
</dbReference>
<accession>A0A6L9LGD0</accession>
<proteinExistence type="predicted"/>
<evidence type="ECO:0000313" key="3">
    <source>
        <dbReference type="Proteomes" id="UP000474175"/>
    </source>
</evidence>
<dbReference type="RefSeq" id="WP_163953889.1">
    <property type="nucleotide sequence ID" value="NZ_JAAFZH010000014.1"/>
</dbReference>
<feature type="chain" id="PRO_5027101642" evidence="1">
    <location>
        <begin position="26"/>
        <end position="112"/>
    </location>
</feature>
<name>A0A6L9LGD0_9BACT</name>
<keyword evidence="1" id="KW-0732">Signal</keyword>